<gene>
    <name evidence="1" type="ORF">UFOPK3495_01647</name>
</gene>
<dbReference type="SUPFAM" id="SSF53254">
    <property type="entry name" value="Phosphoglycerate mutase-like"/>
    <property type="match status" value="1"/>
</dbReference>
<dbReference type="Gene3D" id="3.40.50.1240">
    <property type="entry name" value="Phosphoglycerate mutase-like"/>
    <property type="match status" value="1"/>
</dbReference>
<dbReference type="EMBL" id="CAFBMC010000136">
    <property type="protein sequence ID" value="CAB4912034.1"/>
    <property type="molecule type" value="Genomic_DNA"/>
</dbReference>
<sequence length="115" mass="12912">MEWDYGNWEGKTTPEIRQALDDPTWLIWDHPIPGGEQLSDVAIRVDRVITEVLPTIDTGGTAVLVAHGHVLRILAARWLGQTPIDGRYLALDPATISILGFEHEEHVINVWNSPR</sequence>
<protein>
    <submittedName>
        <fullName evidence="1">Unannotated protein</fullName>
    </submittedName>
</protein>
<dbReference type="InterPro" id="IPR013078">
    <property type="entry name" value="His_Pase_superF_clade-1"/>
</dbReference>
<dbReference type="Pfam" id="PF00300">
    <property type="entry name" value="His_Phos_1"/>
    <property type="match status" value="1"/>
</dbReference>
<organism evidence="1">
    <name type="scientific">freshwater metagenome</name>
    <dbReference type="NCBI Taxonomy" id="449393"/>
    <lineage>
        <taxon>unclassified sequences</taxon>
        <taxon>metagenomes</taxon>
        <taxon>ecological metagenomes</taxon>
    </lineage>
</organism>
<name>A0A6J7GXY6_9ZZZZ</name>
<accession>A0A6J7GXY6</accession>
<dbReference type="InterPro" id="IPR029033">
    <property type="entry name" value="His_PPase_superfam"/>
</dbReference>
<dbReference type="AlphaFoldDB" id="A0A6J7GXY6"/>
<evidence type="ECO:0000313" key="1">
    <source>
        <dbReference type="EMBL" id="CAB4912034.1"/>
    </source>
</evidence>
<reference evidence="1" key="1">
    <citation type="submission" date="2020-05" db="EMBL/GenBank/DDBJ databases">
        <authorList>
            <person name="Chiriac C."/>
            <person name="Salcher M."/>
            <person name="Ghai R."/>
            <person name="Kavagutti S V."/>
        </authorList>
    </citation>
    <scope>NUCLEOTIDE SEQUENCE</scope>
</reference>
<proteinExistence type="predicted"/>